<dbReference type="AlphaFoldDB" id="A0A192D164"/>
<keyword evidence="2" id="KW-1185">Reference proteome</keyword>
<dbReference type="STRING" id="1112.A9D12_00585"/>
<dbReference type="EMBL" id="CP016033">
    <property type="protein sequence ID" value="ANK11692.1"/>
    <property type="molecule type" value="Genomic_DNA"/>
</dbReference>
<name>A0A192D164_9SPHN</name>
<gene>
    <name evidence="1" type="ORF">A9D12_00585</name>
</gene>
<evidence type="ECO:0000313" key="1">
    <source>
        <dbReference type="EMBL" id="ANK11692.1"/>
    </source>
</evidence>
<organism evidence="1 2">
    <name type="scientific">Erythrobacter neustonensis</name>
    <dbReference type="NCBI Taxonomy" id="1112"/>
    <lineage>
        <taxon>Bacteria</taxon>
        <taxon>Pseudomonadati</taxon>
        <taxon>Pseudomonadota</taxon>
        <taxon>Alphaproteobacteria</taxon>
        <taxon>Sphingomonadales</taxon>
        <taxon>Erythrobacteraceae</taxon>
        <taxon>Erythrobacter/Porphyrobacter group</taxon>
        <taxon>Erythrobacter</taxon>
    </lineage>
</organism>
<reference evidence="1 2" key="1">
    <citation type="submission" date="2016-05" db="EMBL/GenBank/DDBJ databases">
        <title>Compelete Genome Sequence of Bacteriochlorophyll-Synthesizing Bacterium Porphyrobacter neustonensis DSM 9434.</title>
        <authorList>
            <person name="Shi X.-L."/>
            <person name="Wu Y.-H."/>
            <person name="Cheng H."/>
            <person name="Xu L."/>
            <person name="Zhang X.-Q."/>
            <person name="Wang C.-S."/>
            <person name="Xu X.-W."/>
        </authorList>
    </citation>
    <scope>NUCLEOTIDE SEQUENCE [LARGE SCALE GENOMIC DNA]</scope>
    <source>
        <strain evidence="1 2">DSM 9434</strain>
    </source>
</reference>
<proteinExistence type="predicted"/>
<dbReference type="Proteomes" id="UP000078263">
    <property type="component" value="Chromosome"/>
</dbReference>
<accession>A0A192D164</accession>
<evidence type="ECO:0000313" key="2">
    <source>
        <dbReference type="Proteomes" id="UP000078263"/>
    </source>
</evidence>
<dbReference type="KEGG" id="pns:A9D12_00585"/>
<dbReference type="PROSITE" id="PS51257">
    <property type="entry name" value="PROKAR_LIPOPROTEIN"/>
    <property type="match status" value="1"/>
</dbReference>
<dbReference type="RefSeq" id="WP_068348646.1">
    <property type="nucleotide sequence ID" value="NZ_CP016033.1"/>
</dbReference>
<protein>
    <submittedName>
        <fullName evidence="1">Uncharacterized protein</fullName>
    </submittedName>
</protein>
<sequence length="181" mass="18697">MLAEERSRPIGTPDYRHAGSLLTAALLLASCGALPPDAPRDPAGMDSFDPETGARRTVIYRDNGPVTLVSGTQVPVTLPPGFTLPEGARVTGNTIASRPGGQGILLSFETDADRLAVMQHYRAEAEADGFVVIAALDTKSGQTLAAVRAEDGASLSLDIGEGKPTRVQLSIVTGSGTGTAR</sequence>